<dbReference type="InterPro" id="IPR052102">
    <property type="entry name" value="Enkurin_domain-protein"/>
</dbReference>
<evidence type="ECO:0000259" key="5">
    <source>
        <dbReference type="PROSITE" id="PS51665"/>
    </source>
</evidence>
<evidence type="ECO:0000313" key="6">
    <source>
        <dbReference type="EMBL" id="KAF5928856.1"/>
    </source>
</evidence>
<dbReference type="Proteomes" id="UP000551758">
    <property type="component" value="Unassembled WGS sequence"/>
</dbReference>
<evidence type="ECO:0000256" key="3">
    <source>
        <dbReference type="ARBA" id="ARBA00023212"/>
    </source>
</evidence>
<evidence type="ECO:0000256" key="1">
    <source>
        <dbReference type="ARBA" id="ARBA00004430"/>
    </source>
</evidence>
<dbReference type="InterPro" id="IPR027012">
    <property type="entry name" value="Enkurin_dom"/>
</dbReference>
<dbReference type="PROSITE" id="PS51665">
    <property type="entry name" value="ENKURIN"/>
    <property type="match status" value="1"/>
</dbReference>
<comment type="caution">
    <text evidence="6">The sequence shown here is derived from an EMBL/GenBank/DDBJ whole genome shotgun (WGS) entry which is preliminary data.</text>
</comment>
<name>A0A7J7FMC2_DICBM</name>
<dbReference type="PANTHER" id="PTHR21490">
    <property type="entry name" value="ENKURIN-RELATED"/>
    <property type="match status" value="1"/>
</dbReference>
<dbReference type="Pfam" id="PF13864">
    <property type="entry name" value="Enkurin"/>
    <property type="match status" value="1"/>
</dbReference>
<keyword evidence="7" id="KW-1185">Reference proteome</keyword>
<evidence type="ECO:0000256" key="4">
    <source>
        <dbReference type="ARBA" id="ARBA00023273"/>
    </source>
</evidence>
<dbReference type="GO" id="GO:0005879">
    <property type="term" value="C:axonemal microtubule"/>
    <property type="evidence" value="ECO:0007669"/>
    <property type="project" value="TreeGrafter"/>
</dbReference>
<proteinExistence type="predicted"/>
<gene>
    <name evidence="6" type="ORF">HPG69_012428</name>
</gene>
<evidence type="ECO:0000313" key="7">
    <source>
        <dbReference type="Proteomes" id="UP000551758"/>
    </source>
</evidence>
<evidence type="ECO:0000256" key="2">
    <source>
        <dbReference type="ARBA" id="ARBA00022490"/>
    </source>
</evidence>
<dbReference type="GO" id="GO:0001669">
    <property type="term" value="C:acrosomal vesicle"/>
    <property type="evidence" value="ECO:0007669"/>
    <property type="project" value="TreeGrafter"/>
</dbReference>
<sequence length="199" mass="23283">MLCLTEKKFDRNEPKKPPVPLRTDHPVMGIQSEKNFINTNAADVIMGVAKKPKPIYVDKRTGDKHDLETSGLVPKYINKKDIDFVFPLNNPCKDYGVTPEYICKRNEEVKKAQEEYDNYIQENLRKAAMKRLSDEEREALLQGLKKNWEEVHKEFQSLSVFIDSIPKKTRKQKLEQEMKQLEHDIGVIEKHKIIYIANK</sequence>
<reference evidence="6 7" key="1">
    <citation type="journal article" date="2020" name="Mol. Biol. Evol.">
        <title>Interspecific Gene Flow and the Evolution of Specialization in Black and White Rhinoceros.</title>
        <authorList>
            <person name="Moodley Y."/>
            <person name="Westbury M.V."/>
            <person name="Russo I.M."/>
            <person name="Gopalakrishnan S."/>
            <person name="Rakotoarivelo A."/>
            <person name="Olsen R.A."/>
            <person name="Prost S."/>
            <person name="Tunstall T."/>
            <person name="Ryder O.A."/>
            <person name="Dalen L."/>
            <person name="Bruford M.W."/>
        </authorList>
    </citation>
    <scope>NUCLEOTIDE SEQUENCE [LARGE SCALE GENOMIC DNA]</scope>
    <source>
        <strain evidence="6">SBR-YM</strain>
        <tissue evidence="6">Skin</tissue>
    </source>
</reference>
<organism evidence="6 7">
    <name type="scientific">Diceros bicornis minor</name>
    <name type="common">South-central black rhinoceros</name>
    <dbReference type="NCBI Taxonomy" id="77932"/>
    <lineage>
        <taxon>Eukaryota</taxon>
        <taxon>Metazoa</taxon>
        <taxon>Chordata</taxon>
        <taxon>Craniata</taxon>
        <taxon>Vertebrata</taxon>
        <taxon>Euteleostomi</taxon>
        <taxon>Mammalia</taxon>
        <taxon>Eutheria</taxon>
        <taxon>Laurasiatheria</taxon>
        <taxon>Perissodactyla</taxon>
        <taxon>Rhinocerotidae</taxon>
        <taxon>Diceros</taxon>
    </lineage>
</organism>
<keyword evidence="4" id="KW-0966">Cell projection</keyword>
<feature type="domain" description="Enkurin" evidence="5">
    <location>
        <begin position="104"/>
        <end position="196"/>
    </location>
</feature>
<dbReference type="EMBL" id="JACDTQ010000172">
    <property type="protein sequence ID" value="KAF5928856.1"/>
    <property type="molecule type" value="Genomic_DNA"/>
</dbReference>
<dbReference type="PANTHER" id="PTHR21490:SF0">
    <property type="entry name" value="ENKURIN"/>
    <property type="match status" value="1"/>
</dbReference>
<keyword evidence="2" id="KW-0963">Cytoplasm</keyword>
<dbReference type="GO" id="GO:0005516">
    <property type="term" value="F:calmodulin binding"/>
    <property type="evidence" value="ECO:0007669"/>
    <property type="project" value="TreeGrafter"/>
</dbReference>
<comment type="subcellular location">
    <subcellularLocation>
        <location evidence="1">Cytoplasm</location>
        <location evidence="1">Cytoskeleton</location>
        <location evidence="1">Cilium axoneme</location>
    </subcellularLocation>
</comment>
<keyword evidence="3" id="KW-0206">Cytoskeleton</keyword>
<protein>
    <recommendedName>
        <fullName evidence="5">Enkurin domain-containing protein</fullName>
    </recommendedName>
</protein>
<accession>A0A7J7FMC2</accession>
<dbReference type="AlphaFoldDB" id="A0A7J7FMC2"/>